<proteinExistence type="predicted"/>
<dbReference type="EMBL" id="LT629758">
    <property type="protein sequence ID" value="SDS64846.1"/>
    <property type="molecule type" value="Genomic_DNA"/>
</dbReference>
<name>A0A1H1TY15_9ACTN</name>
<accession>A0A1H1TY15</accession>
<reference evidence="1 2" key="1">
    <citation type="submission" date="2016-10" db="EMBL/GenBank/DDBJ databases">
        <authorList>
            <person name="de Groot N.N."/>
        </authorList>
    </citation>
    <scope>NUCLEOTIDE SEQUENCE [LARGE SCALE GENOMIC DNA]</scope>
    <source>
        <strain evidence="1 2">DSM 43941</strain>
    </source>
</reference>
<evidence type="ECO:0000313" key="1">
    <source>
        <dbReference type="EMBL" id="SDS64846.1"/>
    </source>
</evidence>
<dbReference type="AlphaFoldDB" id="A0A1H1TY15"/>
<dbReference type="Proteomes" id="UP000198688">
    <property type="component" value="Chromosome I"/>
</dbReference>
<sequence length="119" mass="12197">MSSVARPRPERAATSARVNVPKALGDVDDGETFVEWAVGVGEAVGVGAQVVDLWAPGGGEPEVVGFGVAAVGEVDFTPVGDALSCQHVLQWDFGAVEVRRRDECGDHGFGGGVDGGYGE</sequence>
<evidence type="ECO:0000313" key="2">
    <source>
        <dbReference type="Proteomes" id="UP000198688"/>
    </source>
</evidence>
<protein>
    <submittedName>
        <fullName evidence="1">Uncharacterized protein</fullName>
    </submittedName>
</protein>
<gene>
    <name evidence="1" type="ORF">SAMN04489716_1269</name>
</gene>
<organism evidence="1 2">
    <name type="scientific">Actinoplanes derwentensis</name>
    <dbReference type="NCBI Taxonomy" id="113562"/>
    <lineage>
        <taxon>Bacteria</taxon>
        <taxon>Bacillati</taxon>
        <taxon>Actinomycetota</taxon>
        <taxon>Actinomycetes</taxon>
        <taxon>Micromonosporales</taxon>
        <taxon>Micromonosporaceae</taxon>
        <taxon>Actinoplanes</taxon>
    </lineage>
</organism>
<keyword evidence="2" id="KW-1185">Reference proteome</keyword>